<evidence type="ECO:0000256" key="6">
    <source>
        <dbReference type="SAM" id="Phobius"/>
    </source>
</evidence>
<dbReference type="EMBL" id="CP016545">
    <property type="protein sequence ID" value="ANU07114.1"/>
    <property type="molecule type" value="Genomic_DNA"/>
</dbReference>
<feature type="transmembrane region" description="Helical" evidence="6">
    <location>
        <begin position="26"/>
        <end position="47"/>
    </location>
</feature>
<dbReference type="RefSeq" id="WP_067786161.1">
    <property type="nucleotide sequence ID" value="NZ_CP016545.1"/>
</dbReference>
<dbReference type="AlphaFoldDB" id="A0A1C7D6M7"/>
<feature type="transmembrane region" description="Helical" evidence="6">
    <location>
        <begin position="137"/>
        <end position="155"/>
    </location>
</feature>
<feature type="transmembrane region" description="Helical" evidence="6">
    <location>
        <begin position="59"/>
        <end position="82"/>
    </location>
</feature>
<evidence type="ECO:0000256" key="1">
    <source>
        <dbReference type="ARBA" id="ARBA00004651"/>
    </source>
</evidence>
<dbReference type="Proteomes" id="UP000092698">
    <property type="component" value="Chromosome"/>
</dbReference>
<evidence type="ECO:0000256" key="4">
    <source>
        <dbReference type="ARBA" id="ARBA00022989"/>
    </source>
</evidence>
<evidence type="ECO:0000256" key="3">
    <source>
        <dbReference type="ARBA" id="ARBA00022692"/>
    </source>
</evidence>
<dbReference type="STRING" id="645517.A6F65_00795"/>
<reference evidence="7 8" key="1">
    <citation type="submission" date="2016-07" db="EMBL/GenBank/DDBJ databases">
        <title>Complete genome sequence of Altererythrobacter namhicola JCM 16345T, containing esterase-encoding genes.</title>
        <authorList>
            <person name="Cheng H."/>
            <person name="Wu Y.-H."/>
            <person name="Jian S.-L."/>
            <person name="Huo Y.-Y."/>
            <person name="Wang C.-S."/>
            <person name="Xu X.-W."/>
        </authorList>
    </citation>
    <scope>NUCLEOTIDE SEQUENCE [LARGE SCALE GENOMIC DNA]</scope>
    <source>
        <strain evidence="7 8">JCM 16345</strain>
    </source>
</reference>
<dbReference type="OrthoDB" id="5240734at2"/>
<dbReference type="KEGG" id="anh:A6F65_00795"/>
<dbReference type="GO" id="GO:0005886">
    <property type="term" value="C:plasma membrane"/>
    <property type="evidence" value="ECO:0007669"/>
    <property type="project" value="UniProtKB-SubCell"/>
</dbReference>
<dbReference type="CDD" id="cd13128">
    <property type="entry name" value="MATE_Wzx_like"/>
    <property type="match status" value="1"/>
</dbReference>
<dbReference type="Pfam" id="PF01943">
    <property type="entry name" value="Polysacc_synt"/>
    <property type="match status" value="1"/>
</dbReference>
<proteinExistence type="predicted"/>
<feature type="transmembrane region" description="Helical" evidence="6">
    <location>
        <begin position="167"/>
        <end position="189"/>
    </location>
</feature>
<evidence type="ECO:0000313" key="8">
    <source>
        <dbReference type="Proteomes" id="UP000092698"/>
    </source>
</evidence>
<feature type="transmembrane region" description="Helical" evidence="6">
    <location>
        <begin position="276"/>
        <end position="301"/>
    </location>
</feature>
<gene>
    <name evidence="7" type="ORF">A6F65_00795</name>
</gene>
<keyword evidence="5 6" id="KW-0472">Membrane</keyword>
<dbReference type="InterPro" id="IPR050833">
    <property type="entry name" value="Poly_Biosynth_Transport"/>
</dbReference>
<dbReference type="PANTHER" id="PTHR30250:SF27">
    <property type="entry name" value="POLYSACCHARIDE BIOSYNTHESIS PROTEIN"/>
    <property type="match status" value="1"/>
</dbReference>
<feature type="transmembrane region" description="Helical" evidence="6">
    <location>
        <begin position="385"/>
        <end position="403"/>
    </location>
</feature>
<feature type="transmembrane region" description="Helical" evidence="6">
    <location>
        <begin position="103"/>
        <end position="125"/>
    </location>
</feature>
<evidence type="ECO:0000313" key="7">
    <source>
        <dbReference type="EMBL" id="ANU07114.1"/>
    </source>
</evidence>
<feature type="transmembrane region" description="Helical" evidence="6">
    <location>
        <begin position="340"/>
        <end position="364"/>
    </location>
</feature>
<protein>
    <submittedName>
        <fullName evidence="7">Polysaccharide biosynthesis protein</fullName>
    </submittedName>
</protein>
<sequence>MTGALAALLERFGPHGDVTRRILRGLAGVGGLGILHRVLGLGVALVLARHLGTYAYGQYAFATSLVAMLAVVSTFGVPPVTMRELARHHENADFGRMAGQVRAGWTYTFITVALALAVGLLVLPAGGWMAAFDRPTYLVALALVPAGAALALICGQLQGLRQAIQSSLPSLVVQPIAMLLLVVGLVLLAGAKLSAAQAMALNVATTLLALVFAWSRLRHYFPKEARAADPIAPDPQWPIVLPFVLLAGLSFINGRADVIMLGAIATPDDVGLYRVAFQGAQLVGFPLLAIGSAFAPEVAALGRKARPEALGRLLGLGATLTGLGALLAFLGAFVAGKWAIAFVLGTVYIPAWLPLMILAAANLVTGLFGPVGMLLNMQGHERRTLHAGIFSAVANVVLNAILIPPYGMVGAAAATAASMLAWNLSLGLLLRRQTGVWPGPFAWLASRGAGAAGQ</sequence>
<feature type="transmembrane region" description="Helical" evidence="6">
    <location>
        <begin position="237"/>
        <end position="256"/>
    </location>
</feature>
<accession>A0A1C7D6M7</accession>
<evidence type="ECO:0000256" key="5">
    <source>
        <dbReference type="ARBA" id="ARBA00023136"/>
    </source>
</evidence>
<name>A0A1C7D6M7_9SPHN</name>
<organism evidence="7 8">
    <name type="scientific">Paraurantiacibacter namhicola</name>
    <dbReference type="NCBI Taxonomy" id="645517"/>
    <lineage>
        <taxon>Bacteria</taxon>
        <taxon>Pseudomonadati</taxon>
        <taxon>Pseudomonadota</taxon>
        <taxon>Alphaproteobacteria</taxon>
        <taxon>Sphingomonadales</taxon>
        <taxon>Erythrobacteraceae</taxon>
        <taxon>Paraurantiacibacter</taxon>
    </lineage>
</organism>
<evidence type="ECO:0000256" key="2">
    <source>
        <dbReference type="ARBA" id="ARBA00022475"/>
    </source>
</evidence>
<keyword evidence="3 6" id="KW-0812">Transmembrane</keyword>
<keyword evidence="8" id="KW-1185">Reference proteome</keyword>
<comment type="subcellular location">
    <subcellularLocation>
        <location evidence="1">Cell membrane</location>
        <topology evidence="1">Multi-pass membrane protein</topology>
    </subcellularLocation>
</comment>
<feature type="transmembrane region" description="Helical" evidence="6">
    <location>
        <begin position="409"/>
        <end position="430"/>
    </location>
</feature>
<feature type="transmembrane region" description="Helical" evidence="6">
    <location>
        <begin position="313"/>
        <end position="334"/>
    </location>
</feature>
<feature type="transmembrane region" description="Helical" evidence="6">
    <location>
        <begin position="195"/>
        <end position="217"/>
    </location>
</feature>
<dbReference type="PANTHER" id="PTHR30250">
    <property type="entry name" value="PST FAMILY PREDICTED COLANIC ACID TRANSPORTER"/>
    <property type="match status" value="1"/>
</dbReference>
<keyword evidence="2" id="KW-1003">Cell membrane</keyword>
<keyword evidence="4 6" id="KW-1133">Transmembrane helix</keyword>
<dbReference type="InterPro" id="IPR002797">
    <property type="entry name" value="Polysacc_synth"/>
</dbReference>